<name>A0A285RHS1_9BACL</name>
<keyword evidence="3" id="KW-1185">Reference proteome</keyword>
<dbReference type="Proteomes" id="UP000219636">
    <property type="component" value="Unassembled WGS sequence"/>
</dbReference>
<dbReference type="AlphaFoldDB" id="A0A285RHS1"/>
<dbReference type="InterPro" id="IPR038740">
    <property type="entry name" value="BioF2-like_GNAT_dom"/>
</dbReference>
<feature type="domain" description="BioF2-like acetyltransferase" evidence="1">
    <location>
        <begin position="151"/>
        <end position="263"/>
    </location>
</feature>
<organism evidence="2 3">
    <name type="scientific">Ureibacillus xyleni</name>
    <dbReference type="NCBI Taxonomy" id="614648"/>
    <lineage>
        <taxon>Bacteria</taxon>
        <taxon>Bacillati</taxon>
        <taxon>Bacillota</taxon>
        <taxon>Bacilli</taxon>
        <taxon>Bacillales</taxon>
        <taxon>Caryophanaceae</taxon>
        <taxon>Ureibacillus</taxon>
    </lineage>
</organism>
<evidence type="ECO:0000259" key="1">
    <source>
        <dbReference type="Pfam" id="PF13480"/>
    </source>
</evidence>
<dbReference type="OrthoDB" id="116151at2"/>
<protein>
    <submittedName>
        <fullName evidence="2">Acetyltransferase (GNAT) family protein</fullName>
    </submittedName>
</protein>
<accession>A0A285RHS1</accession>
<evidence type="ECO:0000313" key="2">
    <source>
        <dbReference type="EMBL" id="SOB93656.1"/>
    </source>
</evidence>
<dbReference type="EMBL" id="OBMQ01000001">
    <property type="protein sequence ID" value="SOB93656.1"/>
    <property type="molecule type" value="Genomic_DNA"/>
</dbReference>
<dbReference type="InterPro" id="IPR016181">
    <property type="entry name" value="Acyl_CoA_acyltransferase"/>
</dbReference>
<dbReference type="GO" id="GO:0016740">
    <property type="term" value="F:transferase activity"/>
    <property type="evidence" value="ECO:0007669"/>
    <property type="project" value="UniProtKB-KW"/>
</dbReference>
<proteinExistence type="predicted"/>
<reference evidence="3" key="1">
    <citation type="submission" date="2017-08" db="EMBL/GenBank/DDBJ databases">
        <authorList>
            <person name="Varghese N."/>
            <person name="Submissions S."/>
        </authorList>
    </citation>
    <scope>NUCLEOTIDE SEQUENCE [LARGE SCALE GENOMIC DNA]</scope>
    <source>
        <strain evidence="3">JC22</strain>
    </source>
</reference>
<keyword evidence="2" id="KW-0808">Transferase</keyword>
<evidence type="ECO:0000313" key="3">
    <source>
        <dbReference type="Proteomes" id="UP000219636"/>
    </source>
</evidence>
<dbReference type="Gene3D" id="3.40.630.30">
    <property type="match status" value="1"/>
</dbReference>
<gene>
    <name evidence="2" type="ORF">SAMN05880501_101680</name>
</gene>
<dbReference type="Pfam" id="PF13480">
    <property type="entry name" value="Acetyltransf_6"/>
    <property type="match status" value="1"/>
</dbReference>
<dbReference type="RefSeq" id="WP_097072222.1">
    <property type="nucleotide sequence ID" value="NZ_OBMQ01000001.1"/>
</dbReference>
<sequence length="303" mass="36593">MSQLEKYRQLSEFEKSIPLFSKGWWMDAVCENDWNVILIENNDQILASLPYYFYKTNHRMEIKKAILTQTNGIWINYPQNQKYEKQLSYENRLMSLVIDEIEKLPITKYQQYFHYSIENWLPFYWRGYSQTTRYTYVIEDTSNLQQVYQNFNSNLRKSIRKAEKQVTIKEDIPIEDFYCFNKMTFERQGLNIPYSFEIVSRIDEACAKRGAKKTFYCVDENNQIHSAIYFVWDDDTLYYLMSGSHPDFRNTQSLSLLLFEGIKLAHQMKKKFNFEGSMKKNIEHHFRQFGAVQKAYHHIFKTF</sequence>
<dbReference type="SUPFAM" id="SSF55729">
    <property type="entry name" value="Acyl-CoA N-acyltransferases (Nat)"/>
    <property type="match status" value="1"/>
</dbReference>